<proteinExistence type="predicted"/>
<gene>
    <name evidence="1" type="ORF">BpHYR1_043190</name>
</gene>
<name>A0A3M7R987_BRAPC</name>
<evidence type="ECO:0000313" key="1">
    <source>
        <dbReference type="EMBL" id="RNA20172.1"/>
    </source>
</evidence>
<evidence type="ECO:0000313" key="2">
    <source>
        <dbReference type="Proteomes" id="UP000276133"/>
    </source>
</evidence>
<dbReference type="Proteomes" id="UP000276133">
    <property type="component" value="Unassembled WGS sequence"/>
</dbReference>
<dbReference type="EMBL" id="REGN01003909">
    <property type="protein sequence ID" value="RNA20172.1"/>
    <property type="molecule type" value="Genomic_DNA"/>
</dbReference>
<keyword evidence="2" id="KW-1185">Reference proteome</keyword>
<comment type="caution">
    <text evidence="1">The sequence shown here is derived from an EMBL/GenBank/DDBJ whole genome shotgun (WGS) entry which is preliminary data.</text>
</comment>
<organism evidence="1 2">
    <name type="scientific">Brachionus plicatilis</name>
    <name type="common">Marine rotifer</name>
    <name type="synonym">Brachionus muelleri</name>
    <dbReference type="NCBI Taxonomy" id="10195"/>
    <lineage>
        <taxon>Eukaryota</taxon>
        <taxon>Metazoa</taxon>
        <taxon>Spiralia</taxon>
        <taxon>Gnathifera</taxon>
        <taxon>Rotifera</taxon>
        <taxon>Eurotatoria</taxon>
        <taxon>Monogononta</taxon>
        <taxon>Pseudotrocha</taxon>
        <taxon>Ploima</taxon>
        <taxon>Brachionidae</taxon>
        <taxon>Brachionus</taxon>
    </lineage>
</organism>
<protein>
    <submittedName>
        <fullName evidence="1">Uncharacterized protein</fullName>
    </submittedName>
</protein>
<accession>A0A3M7R987</accession>
<dbReference type="AlphaFoldDB" id="A0A3M7R987"/>
<sequence length="93" mass="11342">MYHWHCRWLDQQFQAVTPRTKIQMQTSSQFCKLLEMHQISCWFGKIAWNFIKMSNYTIFAGYMADNKKNANKSNLKIDRLDISEPYRQKFRKK</sequence>
<reference evidence="1 2" key="1">
    <citation type="journal article" date="2018" name="Sci. Rep.">
        <title>Genomic signatures of local adaptation to the degree of environmental predictability in rotifers.</title>
        <authorList>
            <person name="Franch-Gras L."/>
            <person name="Hahn C."/>
            <person name="Garcia-Roger E.M."/>
            <person name="Carmona M.J."/>
            <person name="Serra M."/>
            <person name="Gomez A."/>
        </authorList>
    </citation>
    <scope>NUCLEOTIDE SEQUENCE [LARGE SCALE GENOMIC DNA]</scope>
    <source>
        <strain evidence="1">HYR1</strain>
    </source>
</reference>